<name>A0A382EKP6_9ZZZZ</name>
<dbReference type="EMBL" id="UINC01044770">
    <property type="protein sequence ID" value="SVB50664.1"/>
    <property type="molecule type" value="Genomic_DNA"/>
</dbReference>
<feature type="transmembrane region" description="Helical" evidence="1">
    <location>
        <begin position="96"/>
        <end position="117"/>
    </location>
</feature>
<accession>A0A382EKP6</accession>
<feature type="transmembrane region" description="Helical" evidence="1">
    <location>
        <begin position="67"/>
        <end position="84"/>
    </location>
</feature>
<feature type="transmembrane region" description="Helical" evidence="1">
    <location>
        <begin position="43"/>
        <end position="60"/>
    </location>
</feature>
<organism evidence="2">
    <name type="scientific">marine metagenome</name>
    <dbReference type="NCBI Taxonomy" id="408172"/>
    <lineage>
        <taxon>unclassified sequences</taxon>
        <taxon>metagenomes</taxon>
        <taxon>ecological metagenomes</taxon>
    </lineage>
</organism>
<sequence>MKYLKQFVIGSSCLVFLPFYYSVKNKQPKKTYNYYDYTLIAPIWFGIWNIISLIIAEYFGLSDRLRFLVISIISSLSIMCISYNTKSYTFTNTEWIQYFCYIFMKYLFTWNIVIFCLEKYS</sequence>
<feature type="transmembrane region" description="Helical" evidence="1">
    <location>
        <begin position="7"/>
        <end position="23"/>
    </location>
</feature>
<protein>
    <submittedName>
        <fullName evidence="2">Uncharacterized protein</fullName>
    </submittedName>
</protein>
<reference evidence="2" key="1">
    <citation type="submission" date="2018-05" db="EMBL/GenBank/DDBJ databases">
        <authorList>
            <person name="Lanie J.A."/>
            <person name="Ng W.-L."/>
            <person name="Kazmierczak K.M."/>
            <person name="Andrzejewski T.M."/>
            <person name="Davidsen T.M."/>
            <person name="Wayne K.J."/>
            <person name="Tettelin H."/>
            <person name="Glass J.I."/>
            <person name="Rusch D."/>
            <person name="Podicherti R."/>
            <person name="Tsui H.-C.T."/>
            <person name="Winkler M.E."/>
        </authorList>
    </citation>
    <scope>NUCLEOTIDE SEQUENCE</scope>
</reference>
<evidence type="ECO:0000313" key="2">
    <source>
        <dbReference type="EMBL" id="SVB50664.1"/>
    </source>
</evidence>
<evidence type="ECO:0000256" key="1">
    <source>
        <dbReference type="SAM" id="Phobius"/>
    </source>
</evidence>
<proteinExistence type="predicted"/>
<gene>
    <name evidence="2" type="ORF">METZ01_LOCUS203518</name>
</gene>
<keyword evidence="1" id="KW-1133">Transmembrane helix</keyword>
<dbReference type="AlphaFoldDB" id="A0A382EKP6"/>
<keyword evidence="1" id="KW-0472">Membrane</keyword>
<keyword evidence="1" id="KW-0812">Transmembrane</keyword>